<evidence type="ECO:0000313" key="4">
    <source>
        <dbReference type="EMBL" id="KMZ61847.1"/>
    </source>
</evidence>
<keyword evidence="2" id="KW-0812">Transmembrane</keyword>
<keyword evidence="2" id="KW-0472">Membrane</keyword>
<dbReference type="Proteomes" id="UP000036987">
    <property type="component" value="Unassembled WGS sequence"/>
</dbReference>
<reference evidence="5" key="1">
    <citation type="journal article" date="2016" name="Nature">
        <title>The genome of the seagrass Zostera marina reveals angiosperm adaptation to the sea.</title>
        <authorList>
            <person name="Olsen J.L."/>
            <person name="Rouze P."/>
            <person name="Verhelst B."/>
            <person name="Lin Y.-C."/>
            <person name="Bayer T."/>
            <person name="Collen J."/>
            <person name="Dattolo E."/>
            <person name="De Paoli E."/>
            <person name="Dittami S."/>
            <person name="Maumus F."/>
            <person name="Michel G."/>
            <person name="Kersting A."/>
            <person name="Lauritano C."/>
            <person name="Lohaus R."/>
            <person name="Toepel M."/>
            <person name="Tonon T."/>
            <person name="Vanneste K."/>
            <person name="Amirebrahimi M."/>
            <person name="Brakel J."/>
            <person name="Bostroem C."/>
            <person name="Chovatia M."/>
            <person name="Grimwood J."/>
            <person name="Jenkins J.W."/>
            <person name="Jueterbock A."/>
            <person name="Mraz A."/>
            <person name="Stam W.T."/>
            <person name="Tice H."/>
            <person name="Bornberg-Bauer E."/>
            <person name="Green P.J."/>
            <person name="Pearson G.A."/>
            <person name="Procaccini G."/>
            <person name="Duarte C.M."/>
            <person name="Schmutz J."/>
            <person name="Reusch T.B.H."/>
            <person name="Van de Peer Y."/>
        </authorList>
    </citation>
    <scope>NUCLEOTIDE SEQUENCE [LARGE SCALE GENOMIC DNA]</scope>
    <source>
        <strain evidence="5">cv. Finnish</strain>
    </source>
</reference>
<accession>A0A0K9P0T4</accession>
<feature type="region of interest" description="Disordered" evidence="1">
    <location>
        <begin position="310"/>
        <end position="341"/>
    </location>
</feature>
<keyword evidence="2" id="KW-1133">Transmembrane helix</keyword>
<feature type="transmembrane region" description="Helical" evidence="2">
    <location>
        <begin position="119"/>
        <end position="140"/>
    </location>
</feature>
<evidence type="ECO:0000313" key="5">
    <source>
        <dbReference type="Proteomes" id="UP000036987"/>
    </source>
</evidence>
<proteinExistence type="predicted"/>
<evidence type="ECO:0000256" key="2">
    <source>
        <dbReference type="SAM" id="Phobius"/>
    </source>
</evidence>
<dbReference type="EMBL" id="LFYR01001430">
    <property type="protein sequence ID" value="KMZ61847.1"/>
    <property type="molecule type" value="Genomic_DNA"/>
</dbReference>
<dbReference type="Pfam" id="PF22915">
    <property type="entry name" value="ARMH5"/>
    <property type="match status" value="1"/>
</dbReference>
<dbReference type="OMA" id="EEEVPWI"/>
<dbReference type="AlphaFoldDB" id="A0A0K9P0T4"/>
<feature type="domain" description="Armadillo-like repeats" evidence="3">
    <location>
        <begin position="188"/>
        <end position="279"/>
    </location>
</feature>
<dbReference type="PANTHER" id="PTHR36793">
    <property type="entry name" value="RIBOSOMAL RNA SMALL SUBUNIT METHYLTRANSFERASE J"/>
    <property type="match status" value="1"/>
</dbReference>
<dbReference type="PANTHER" id="PTHR36793:SF1">
    <property type="entry name" value="RIBOSOMAL RNA SMALL SUBUNIT METHYLTRANSFERASE J"/>
    <property type="match status" value="1"/>
</dbReference>
<evidence type="ECO:0000256" key="1">
    <source>
        <dbReference type="SAM" id="MobiDB-lite"/>
    </source>
</evidence>
<organism evidence="4 5">
    <name type="scientific">Zostera marina</name>
    <name type="common">Eelgrass</name>
    <dbReference type="NCBI Taxonomy" id="29655"/>
    <lineage>
        <taxon>Eukaryota</taxon>
        <taxon>Viridiplantae</taxon>
        <taxon>Streptophyta</taxon>
        <taxon>Embryophyta</taxon>
        <taxon>Tracheophyta</taxon>
        <taxon>Spermatophyta</taxon>
        <taxon>Magnoliopsida</taxon>
        <taxon>Liliopsida</taxon>
        <taxon>Zosteraceae</taxon>
        <taxon>Zostera</taxon>
    </lineage>
</organism>
<name>A0A0K9P0T4_ZOSMR</name>
<keyword evidence="5" id="KW-1185">Reference proteome</keyword>
<sequence>MASTSSSSLVLSPHFFVGFCRTKPSSFSPHTASLPLVSLAFPFRPQKYSSLSFVSFAKGKKSTVGDLEDLRKKNEAMGEEEELEDIPWLEEKAMDLVEFSGTVTEAIPGPRVGESKLPWILAVPLAYIGITFVLAFVRTVKKLRSPKTMKKRQVNKNVTLLKDLDGLFSKNNASQLQYSDLKELMKKTGFTVDEILRKYIRYVLNEKPFNPNVVVDLISLRKVSQLNDTEVAEVLNEISRRIVKDKGPVVMDISGFTEKGFKRKLAVQTLFGKILYLSELPELCSRESSLIVKEIFGVTDNDAESLRMHTLSESGDMESVEKMVDSSEGEEGLSNAPASTS</sequence>
<evidence type="ECO:0000259" key="3">
    <source>
        <dbReference type="Pfam" id="PF22915"/>
    </source>
</evidence>
<dbReference type="STRING" id="29655.A0A0K9P0T4"/>
<dbReference type="InterPro" id="IPR055241">
    <property type="entry name" value="Armadillo_rpt_dom"/>
</dbReference>
<comment type="caution">
    <text evidence="4">The sequence shown here is derived from an EMBL/GenBank/DDBJ whole genome shotgun (WGS) entry which is preliminary data.</text>
</comment>
<gene>
    <name evidence="4" type="ORF">ZOSMA_4G01360</name>
</gene>
<dbReference type="OrthoDB" id="1716611at2759"/>
<protein>
    <recommendedName>
        <fullName evidence="3">Armadillo-like repeats domain-containing protein</fullName>
    </recommendedName>
</protein>